<reference evidence="1 2" key="1">
    <citation type="journal article" date="2011" name="ISME J.">
        <title>Community ecology of hot spring cyanobacterial mats: predominant populations and their functional potential.</title>
        <authorList>
            <person name="Klatt C.G."/>
            <person name="Wood J.M."/>
            <person name="Rusch D.B."/>
            <person name="Bateson M.M."/>
            <person name="Hamamura N."/>
            <person name="Heidelberg J.F."/>
            <person name="Grossman A.R."/>
            <person name="Bhaya D."/>
            <person name="Cohan F.M."/>
            <person name="Kuhl M."/>
            <person name="Bryant D.A."/>
            <person name="Ward D.M."/>
        </authorList>
    </citation>
    <scope>NUCLEOTIDE SEQUENCE [LARGE SCALE GENOMIC DNA]</scope>
    <source>
        <strain evidence="1">OS</strain>
    </source>
</reference>
<dbReference type="EMBL" id="PHFL01000039">
    <property type="protein sequence ID" value="RFM24561.1"/>
    <property type="molecule type" value="Genomic_DNA"/>
</dbReference>
<name>A0A395M1M1_9BACT</name>
<accession>A0A395M1M1</accession>
<dbReference type="AlphaFoldDB" id="A0A395M1M1"/>
<comment type="caution">
    <text evidence="1">The sequence shown here is derived from an EMBL/GenBank/DDBJ whole genome shotgun (WGS) entry which is preliminary data.</text>
</comment>
<proteinExistence type="predicted"/>
<evidence type="ECO:0000313" key="1">
    <source>
        <dbReference type="EMBL" id="RFM24561.1"/>
    </source>
</evidence>
<evidence type="ECO:0000313" key="2">
    <source>
        <dbReference type="Proteomes" id="UP000266389"/>
    </source>
</evidence>
<sequence>MAFFVAFLTCKGHFQGTGIHSGLTDAVVRGIALWIDCCGLIAFRIVVRIVGTGHHAGHAARITGFACAGIVAKPLAFSRFSTSCFLRRIQRRGRLRLCHWHRGWVGSGLIGQAVGLAPS</sequence>
<dbReference type="Proteomes" id="UP000266389">
    <property type="component" value="Unassembled WGS sequence"/>
</dbReference>
<gene>
    <name evidence="1" type="ORF">D0433_06135</name>
</gene>
<organism evidence="1 2">
    <name type="scientific">Candidatus Thermochlorobacter aerophilus</name>
    <dbReference type="NCBI Taxonomy" id="1868324"/>
    <lineage>
        <taxon>Bacteria</taxon>
        <taxon>Pseudomonadati</taxon>
        <taxon>Chlorobiota</taxon>
        <taxon>Chlorobiia</taxon>
        <taxon>Chlorobiales</taxon>
        <taxon>Candidatus Thermochlorobacteriaceae</taxon>
        <taxon>Candidatus Thermochlorobacter</taxon>
    </lineage>
</organism>
<protein>
    <submittedName>
        <fullName evidence="1">Uncharacterized protein</fullName>
    </submittedName>
</protein>